<dbReference type="EMBL" id="JAEDAL010000001">
    <property type="protein sequence ID" value="MBH9551599.1"/>
    <property type="molecule type" value="Genomic_DNA"/>
</dbReference>
<sequence>MNRRAFVWVGMLLGLCACATPVAPPSLPGLRVAPAAFGQELHLAQRLTVLEAPAAEGASADGPEQRERPLEVVLQVDAQTVRLAALAMHQRVLSLVWDGVHMQVQRHPLLPAAVDPERVLRDIALVYAPLGALQALLPPGWTLEQTHAGERVLRHAGEARVCVRRVDAQRAEIDNRAERYRLRIESQPLE</sequence>
<proteinExistence type="predicted"/>
<evidence type="ECO:0000256" key="1">
    <source>
        <dbReference type="SAM" id="SignalP"/>
    </source>
</evidence>
<gene>
    <name evidence="2" type="ORF">I7X43_01950</name>
</gene>
<organism evidence="2 3">
    <name type="scientific">Inhella gelatinilytica</name>
    <dbReference type="NCBI Taxonomy" id="2795030"/>
    <lineage>
        <taxon>Bacteria</taxon>
        <taxon>Pseudomonadati</taxon>
        <taxon>Pseudomonadota</taxon>
        <taxon>Betaproteobacteria</taxon>
        <taxon>Burkholderiales</taxon>
        <taxon>Sphaerotilaceae</taxon>
        <taxon>Inhella</taxon>
    </lineage>
</organism>
<feature type="chain" id="PRO_5037634059" evidence="1">
    <location>
        <begin position="20"/>
        <end position="190"/>
    </location>
</feature>
<dbReference type="Pfam" id="PF11659">
    <property type="entry name" value="DUF3261"/>
    <property type="match status" value="1"/>
</dbReference>
<dbReference type="PROSITE" id="PS51257">
    <property type="entry name" value="PROKAR_LIPOPROTEIN"/>
    <property type="match status" value="1"/>
</dbReference>
<reference evidence="2" key="1">
    <citation type="submission" date="2020-12" db="EMBL/GenBank/DDBJ databases">
        <title>The genome sequence of Inhella sp. 4Y17.</title>
        <authorList>
            <person name="Liu Y."/>
        </authorList>
    </citation>
    <scope>NUCLEOTIDE SEQUENCE</scope>
    <source>
        <strain evidence="2">4Y10</strain>
    </source>
</reference>
<name>A0A931NCI5_9BURK</name>
<dbReference type="InterPro" id="IPR021675">
    <property type="entry name" value="DUF3261"/>
</dbReference>
<evidence type="ECO:0000313" key="3">
    <source>
        <dbReference type="Proteomes" id="UP000620139"/>
    </source>
</evidence>
<protein>
    <submittedName>
        <fullName evidence="2">DUF3261 domain-containing protein</fullName>
    </submittedName>
</protein>
<accession>A0A931NCI5</accession>
<keyword evidence="3" id="KW-1185">Reference proteome</keyword>
<feature type="signal peptide" evidence="1">
    <location>
        <begin position="1"/>
        <end position="19"/>
    </location>
</feature>
<comment type="caution">
    <text evidence="2">The sequence shown here is derived from an EMBL/GenBank/DDBJ whole genome shotgun (WGS) entry which is preliminary data.</text>
</comment>
<dbReference type="RefSeq" id="WP_198099205.1">
    <property type="nucleotide sequence ID" value="NZ_JAEDAL010000001.1"/>
</dbReference>
<dbReference type="AlphaFoldDB" id="A0A931NCI5"/>
<evidence type="ECO:0000313" key="2">
    <source>
        <dbReference type="EMBL" id="MBH9551599.1"/>
    </source>
</evidence>
<dbReference type="Proteomes" id="UP000620139">
    <property type="component" value="Unassembled WGS sequence"/>
</dbReference>
<keyword evidence="1" id="KW-0732">Signal</keyword>